<dbReference type="InterPro" id="IPR039455">
    <property type="entry name" value="EPFL"/>
</dbReference>
<keyword evidence="3 7" id="KW-0217">Developmental protein</keyword>
<feature type="signal peptide" evidence="7">
    <location>
        <begin position="1"/>
        <end position="30"/>
    </location>
</feature>
<evidence type="ECO:0000256" key="5">
    <source>
        <dbReference type="ARBA" id="ARBA00022729"/>
    </source>
</evidence>
<dbReference type="GO" id="GO:0005576">
    <property type="term" value="C:extracellular region"/>
    <property type="evidence" value="ECO:0007669"/>
    <property type="project" value="UniProtKB-SubCell"/>
</dbReference>
<evidence type="ECO:0000256" key="1">
    <source>
        <dbReference type="ARBA" id="ARBA00004613"/>
    </source>
</evidence>
<gene>
    <name evidence="8" type="ORF">CDL12_06213</name>
</gene>
<feature type="chain" id="PRO_5027153947" description="Epidermal patterning factor-like protein" evidence="7">
    <location>
        <begin position="31"/>
        <end position="128"/>
    </location>
</feature>
<dbReference type="GO" id="GO:0010052">
    <property type="term" value="P:guard cell differentiation"/>
    <property type="evidence" value="ECO:0007669"/>
    <property type="project" value="UniProtKB-UniRule"/>
</dbReference>
<dbReference type="Pfam" id="PF17181">
    <property type="entry name" value="EPF"/>
    <property type="match status" value="1"/>
</dbReference>
<dbReference type="OrthoDB" id="614712at2759"/>
<dbReference type="PANTHER" id="PTHR33109">
    <property type="entry name" value="EPIDERMAL PATTERNING FACTOR-LIKE PROTEIN 4"/>
    <property type="match status" value="1"/>
</dbReference>
<sequence length="128" mass="14679">MKVNLKILQRNGHLIICLMAFAFLLSPAQARQFHKHPEATMMKNQEKGVKTISVLGSRPPRCDGRCNFCGHCEAIQVPIVPIRKFHIQRGKRSHFYATPRTEYSRGDNISNYKPIRWKCKCGDSTLNP</sequence>
<keyword evidence="9" id="KW-1185">Reference proteome</keyword>
<accession>A0A2G9HU92</accession>
<reference evidence="9" key="1">
    <citation type="journal article" date="2018" name="Gigascience">
        <title>Genome assembly of the Pink Ipe (Handroanthus impetiginosus, Bignoniaceae), a highly valued, ecologically keystone Neotropical timber forest tree.</title>
        <authorList>
            <person name="Silva-Junior O.B."/>
            <person name="Grattapaglia D."/>
            <person name="Novaes E."/>
            <person name="Collevatti R.G."/>
        </authorList>
    </citation>
    <scope>NUCLEOTIDE SEQUENCE [LARGE SCALE GENOMIC DNA]</scope>
    <source>
        <strain evidence="9">cv. UFG-1</strain>
    </source>
</reference>
<keyword evidence="4 7" id="KW-0964">Secreted</keyword>
<name>A0A2G9HU92_9LAMI</name>
<evidence type="ECO:0000256" key="7">
    <source>
        <dbReference type="RuleBase" id="RU367102"/>
    </source>
</evidence>
<evidence type="ECO:0000256" key="6">
    <source>
        <dbReference type="ARBA" id="ARBA00023157"/>
    </source>
</evidence>
<dbReference type="Proteomes" id="UP000231279">
    <property type="component" value="Unassembled WGS sequence"/>
</dbReference>
<comment type="caution">
    <text evidence="8">The sequence shown here is derived from an EMBL/GenBank/DDBJ whole genome shotgun (WGS) entry which is preliminary data.</text>
</comment>
<dbReference type="EMBL" id="NKXS01001003">
    <property type="protein sequence ID" value="PIN21089.1"/>
    <property type="molecule type" value="Genomic_DNA"/>
</dbReference>
<comment type="subcellular location">
    <subcellularLocation>
        <location evidence="1 7">Secreted</location>
    </subcellularLocation>
</comment>
<dbReference type="PANTHER" id="PTHR33109:SF7">
    <property type="entry name" value="EPIDERMAL PATTERNING FACTOR-LIKE PROTEIN 2"/>
    <property type="match status" value="1"/>
</dbReference>
<comment type="similarity">
    <text evidence="2 7">Belongs to the plant cysteine rich small secretory peptide family. Epidermal patterning factor subfamily.</text>
</comment>
<evidence type="ECO:0000256" key="3">
    <source>
        <dbReference type="ARBA" id="ARBA00022473"/>
    </source>
</evidence>
<evidence type="ECO:0000313" key="8">
    <source>
        <dbReference type="EMBL" id="PIN21089.1"/>
    </source>
</evidence>
<evidence type="ECO:0000313" key="9">
    <source>
        <dbReference type="Proteomes" id="UP000231279"/>
    </source>
</evidence>
<dbReference type="AlphaFoldDB" id="A0A2G9HU92"/>
<evidence type="ECO:0000256" key="2">
    <source>
        <dbReference type="ARBA" id="ARBA00008127"/>
    </source>
</evidence>
<keyword evidence="6" id="KW-1015">Disulfide bond</keyword>
<organism evidence="8 9">
    <name type="scientific">Handroanthus impetiginosus</name>
    <dbReference type="NCBI Taxonomy" id="429701"/>
    <lineage>
        <taxon>Eukaryota</taxon>
        <taxon>Viridiplantae</taxon>
        <taxon>Streptophyta</taxon>
        <taxon>Embryophyta</taxon>
        <taxon>Tracheophyta</taxon>
        <taxon>Spermatophyta</taxon>
        <taxon>Magnoliopsida</taxon>
        <taxon>eudicotyledons</taxon>
        <taxon>Gunneridae</taxon>
        <taxon>Pentapetalae</taxon>
        <taxon>asterids</taxon>
        <taxon>lamiids</taxon>
        <taxon>Lamiales</taxon>
        <taxon>Bignoniaceae</taxon>
        <taxon>Crescentiina</taxon>
        <taxon>Tabebuia alliance</taxon>
        <taxon>Handroanthus</taxon>
    </lineage>
</organism>
<proteinExistence type="inferred from homology"/>
<keyword evidence="5 7" id="KW-0732">Signal</keyword>
<comment type="function">
    <text evidence="7">Controls stomatal patterning.</text>
</comment>
<dbReference type="STRING" id="429701.A0A2G9HU92"/>
<protein>
    <recommendedName>
        <fullName evidence="7">Epidermal patterning factor-like protein</fullName>
    </recommendedName>
</protein>
<evidence type="ECO:0000256" key="4">
    <source>
        <dbReference type="ARBA" id="ARBA00022525"/>
    </source>
</evidence>